<evidence type="ECO:0008006" key="3">
    <source>
        <dbReference type="Google" id="ProtNLM"/>
    </source>
</evidence>
<sequence length="212" mass="23941">MKDCFGSPQAKGEGVEVFPRVFIVPDTEEDISNMCALLYGVYHMKSKEMNFAYLKTMVRMGEKYKICYFQETALCHLRRLFPRDWARWNQNHSTTSKTCAKSPGILFEVINLAYEYSIYSILPAAFMCLFKVYPLCDIISGCKLADGSVVKLSSPAFETAISGRTTFTSTLLQCLRRSLGDEDSDNKFSIPSKEFCAIAMLSPCRSAMCHNT</sequence>
<name>A0A0D2NAU1_HYPSF</name>
<evidence type="ECO:0000313" key="2">
    <source>
        <dbReference type="Proteomes" id="UP000054270"/>
    </source>
</evidence>
<keyword evidence="2" id="KW-1185">Reference proteome</keyword>
<dbReference type="STRING" id="945553.A0A0D2NAU1"/>
<dbReference type="AlphaFoldDB" id="A0A0D2NAU1"/>
<gene>
    <name evidence="1" type="ORF">HYPSUDRAFT_47472</name>
</gene>
<organism evidence="1 2">
    <name type="scientific">Hypholoma sublateritium (strain FD-334 SS-4)</name>
    <dbReference type="NCBI Taxonomy" id="945553"/>
    <lineage>
        <taxon>Eukaryota</taxon>
        <taxon>Fungi</taxon>
        <taxon>Dikarya</taxon>
        <taxon>Basidiomycota</taxon>
        <taxon>Agaricomycotina</taxon>
        <taxon>Agaricomycetes</taxon>
        <taxon>Agaricomycetidae</taxon>
        <taxon>Agaricales</taxon>
        <taxon>Agaricineae</taxon>
        <taxon>Strophariaceae</taxon>
        <taxon>Hypholoma</taxon>
    </lineage>
</organism>
<dbReference type="EMBL" id="KN817624">
    <property type="protein sequence ID" value="KJA16274.1"/>
    <property type="molecule type" value="Genomic_DNA"/>
</dbReference>
<reference evidence="2" key="1">
    <citation type="submission" date="2014-04" db="EMBL/GenBank/DDBJ databases">
        <title>Evolutionary Origins and Diversification of the Mycorrhizal Mutualists.</title>
        <authorList>
            <consortium name="DOE Joint Genome Institute"/>
            <consortium name="Mycorrhizal Genomics Consortium"/>
            <person name="Kohler A."/>
            <person name="Kuo A."/>
            <person name="Nagy L.G."/>
            <person name="Floudas D."/>
            <person name="Copeland A."/>
            <person name="Barry K.W."/>
            <person name="Cichocki N."/>
            <person name="Veneault-Fourrey C."/>
            <person name="LaButti K."/>
            <person name="Lindquist E.A."/>
            <person name="Lipzen A."/>
            <person name="Lundell T."/>
            <person name="Morin E."/>
            <person name="Murat C."/>
            <person name="Riley R."/>
            <person name="Ohm R."/>
            <person name="Sun H."/>
            <person name="Tunlid A."/>
            <person name="Henrissat B."/>
            <person name="Grigoriev I.V."/>
            <person name="Hibbett D.S."/>
            <person name="Martin F."/>
        </authorList>
    </citation>
    <scope>NUCLEOTIDE SEQUENCE [LARGE SCALE GENOMIC DNA]</scope>
    <source>
        <strain evidence="2">FD-334 SS-4</strain>
    </source>
</reference>
<proteinExistence type="predicted"/>
<dbReference type="Proteomes" id="UP000054270">
    <property type="component" value="Unassembled WGS sequence"/>
</dbReference>
<accession>A0A0D2NAU1</accession>
<dbReference type="OrthoDB" id="3217871at2759"/>
<evidence type="ECO:0000313" key="1">
    <source>
        <dbReference type="EMBL" id="KJA16274.1"/>
    </source>
</evidence>
<protein>
    <recommendedName>
        <fullName evidence="3">BTB domain-containing protein</fullName>
    </recommendedName>
</protein>